<gene>
    <name evidence="1" type="ORF">SPIL2461_LOCUS16586</name>
</gene>
<keyword evidence="2" id="KW-1185">Reference proteome</keyword>
<feature type="non-terminal residue" evidence="1">
    <location>
        <position position="1"/>
    </location>
</feature>
<dbReference type="EMBL" id="CAJNIZ010042678">
    <property type="protein sequence ID" value="CAE7631830.1"/>
    <property type="molecule type" value="Genomic_DNA"/>
</dbReference>
<comment type="caution">
    <text evidence="1">The sequence shown here is derived from an EMBL/GenBank/DDBJ whole genome shotgun (WGS) entry which is preliminary data.</text>
</comment>
<accession>A0A812VMZ5</accession>
<dbReference type="AlphaFoldDB" id="A0A812VMZ5"/>
<proteinExistence type="predicted"/>
<dbReference type="Proteomes" id="UP000649617">
    <property type="component" value="Unassembled WGS sequence"/>
</dbReference>
<organism evidence="1 2">
    <name type="scientific">Symbiodinium pilosum</name>
    <name type="common">Dinoflagellate</name>
    <dbReference type="NCBI Taxonomy" id="2952"/>
    <lineage>
        <taxon>Eukaryota</taxon>
        <taxon>Sar</taxon>
        <taxon>Alveolata</taxon>
        <taxon>Dinophyceae</taxon>
        <taxon>Suessiales</taxon>
        <taxon>Symbiodiniaceae</taxon>
        <taxon>Symbiodinium</taxon>
    </lineage>
</organism>
<evidence type="ECO:0000313" key="2">
    <source>
        <dbReference type="Proteomes" id="UP000649617"/>
    </source>
</evidence>
<name>A0A812VMZ5_SYMPI</name>
<sequence>CPPDWLCRCRRVFRPSEAERFQRISSRILPRSLLHGSDSGHCEHHHGKAEGRCWRSFGGDAPCWSWSVTCCRGWCCGRS</sequence>
<protein>
    <submittedName>
        <fullName evidence="1">Uncharacterized protein</fullName>
    </submittedName>
</protein>
<evidence type="ECO:0000313" key="1">
    <source>
        <dbReference type="EMBL" id="CAE7631830.1"/>
    </source>
</evidence>
<reference evidence="1" key="1">
    <citation type="submission" date="2021-02" db="EMBL/GenBank/DDBJ databases">
        <authorList>
            <person name="Dougan E. K."/>
            <person name="Rhodes N."/>
            <person name="Thang M."/>
            <person name="Chan C."/>
        </authorList>
    </citation>
    <scope>NUCLEOTIDE SEQUENCE</scope>
</reference>